<dbReference type="InterPro" id="IPR024078">
    <property type="entry name" value="LmbE-like_dom_sf"/>
</dbReference>
<evidence type="ECO:0000313" key="2">
    <source>
        <dbReference type="Proteomes" id="UP001575181"/>
    </source>
</evidence>
<dbReference type="EC" id="3.5.1.-" evidence="1"/>
<keyword evidence="1" id="KW-0378">Hydrolase</keyword>
<dbReference type="Proteomes" id="UP001575181">
    <property type="component" value="Unassembled WGS sequence"/>
</dbReference>
<dbReference type="EMBL" id="JBGUAW010000017">
    <property type="protein sequence ID" value="MFA9462554.1"/>
    <property type="molecule type" value="Genomic_DNA"/>
</dbReference>
<reference evidence="1 2" key="1">
    <citation type="submission" date="2024-08" db="EMBL/GenBank/DDBJ databases">
        <title>Whole-genome sequencing of halo(alkali)philic microorganisms from hypersaline lakes.</title>
        <authorList>
            <person name="Sorokin D.Y."/>
            <person name="Merkel A.Y."/>
            <person name="Messina E."/>
            <person name="Yakimov M."/>
        </authorList>
    </citation>
    <scope>NUCLEOTIDE SEQUENCE [LARGE SCALE GENOMIC DNA]</scope>
    <source>
        <strain evidence="1 2">Cl-TMA</strain>
    </source>
</reference>
<protein>
    <submittedName>
        <fullName evidence="1">PIG-L deacetylase family protein</fullName>
        <ecNumber evidence="1">3.5.1.-</ecNumber>
    </submittedName>
</protein>
<keyword evidence="2" id="KW-1185">Reference proteome</keyword>
<dbReference type="PANTHER" id="PTHR12993">
    <property type="entry name" value="N-ACETYLGLUCOSAMINYL-PHOSPHATIDYLINOSITOL DE-N-ACETYLASE-RELATED"/>
    <property type="match status" value="1"/>
</dbReference>
<dbReference type="GO" id="GO:0016787">
    <property type="term" value="F:hydrolase activity"/>
    <property type="evidence" value="ECO:0007669"/>
    <property type="project" value="UniProtKB-KW"/>
</dbReference>
<dbReference type="RefSeq" id="WP_373657343.1">
    <property type="nucleotide sequence ID" value="NZ_JBGUAW010000017.1"/>
</dbReference>
<organism evidence="1 2">
    <name type="scientific">Thiohalorhabdus methylotrophus</name>
    <dbReference type="NCBI Taxonomy" id="3242694"/>
    <lineage>
        <taxon>Bacteria</taxon>
        <taxon>Pseudomonadati</taxon>
        <taxon>Pseudomonadota</taxon>
        <taxon>Gammaproteobacteria</taxon>
        <taxon>Thiohalorhabdales</taxon>
        <taxon>Thiohalorhabdaceae</taxon>
        <taxon>Thiohalorhabdus</taxon>
    </lineage>
</organism>
<gene>
    <name evidence="1" type="ORF">ACERLL_17245</name>
</gene>
<evidence type="ECO:0000313" key="1">
    <source>
        <dbReference type="EMBL" id="MFA9462554.1"/>
    </source>
</evidence>
<dbReference type="PANTHER" id="PTHR12993:SF30">
    <property type="entry name" value="N-ACETYL-ALPHA-D-GLUCOSAMINYL L-MALATE DEACETYLASE 1"/>
    <property type="match status" value="1"/>
</dbReference>
<dbReference type="InterPro" id="IPR003737">
    <property type="entry name" value="GlcNAc_PI_deacetylase-related"/>
</dbReference>
<dbReference type="Pfam" id="PF02585">
    <property type="entry name" value="PIG-L"/>
    <property type="match status" value="1"/>
</dbReference>
<sequence>MSILVVAAHPDDEVLGCGGTIARWALEGHTVRIGILAEGATSRDPERRQGDRKGELSALGKAAQEAGNILGAASVELLGLPDNRMDSLDRLEIVKSVEAWVERYQPSVVLTHYGGDVNIDHRRVHEAVITACRPQPDHPVSRFQFFEVPSSTEWQPRGSGPAFEPDVFVDITETLEKKIEALRAYESEMRLWPHSRSLEGVRHLAHWRGATVGKGAAESFMLGRELL</sequence>
<proteinExistence type="predicted"/>
<comment type="caution">
    <text evidence="1">The sequence shown here is derived from an EMBL/GenBank/DDBJ whole genome shotgun (WGS) entry which is preliminary data.</text>
</comment>
<dbReference type="SUPFAM" id="SSF102588">
    <property type="entry name" value="LmbE-like"/>
    <property type="match status" value="1"/>
</dbReference>
<accession>A0ABV4TYZ8</accession>
<name>A0ABV4TYZ8_9GAMM</name>
<dbReference type="Gene3D" id="3.40.50.10320">
    <property type="entry name" value="LmbE-like"/>
    <property type="match status" value="1"/>
</dbReference>